<sequence>MQLTCKFFDLSDNNLSGKVPSCLIEYGTLGTLDLSGNRIEGKNSRSLANCTALENITTLRVLVLRGNNFQGSIGCPESNSTWAMLQIVDLASTISVDAVTVTSKGLEMELVKVLTLFTSIDLSCNNFEGEIPEELGNFTSLYVLNLSHNGFTGQIPSIPTGNQFQTFSENSFLGNRGLCGFPYMQVAKMVHHRRLMTRHSGDGGNTTTNMLMEFFQGFSVGETKEEQVVEEELKEFSGVECSSGEEGCGY</sequence>
<evidence type="ECO:0000256" key="2">
    <source>
        <dbReference type="ARBA" id="ARBA00022692"/>
    </source>
</evidence>
<reference evidence="8 9" key="1">
    <citation type="journal article" date="2018" name="PLoS Genet.">
        <title>Population sequencing reveals clonal diversity and ancestral inbreeding in the grapevine cultivar Chardonnay.</title>
        <authorList>
            <person name="Roach M.J."/>
            <person name="Johnson D.L."/>
            <person name="Bohlmann J."/>
            <person name="van Vuuren H.J."/>
            <person name="Jones S.J."/>
            <person name="Pretorius I.S."/>
            <person name="Schmidt S.A."/>
            <person name="Borneman A.R."/>
        </authorList>
    </citation>
    <scope>NUCLEOTIDE SEQUENCE [LARGE SCALE GENOMIC DNA]</scope>
    <source>
        <strain evidence="9">cv. Chardonnay</strain>
        <tissue evidence="8">Leaf</tissue>
    </source>
</reference>
<comment type="subcellular location">
    <subcellularLocation>
        <location evidence="1">Membrane</location>
        <topology evidence="1">Single-pass type I membrane protein</topology>
    </subcellularLocation>
</comment>
<dbReference type="PANTHER" id="PTHR48061">
    <property type="entry name" value="LEUCINE-RICH REPEAT RECEPTOR PROTEIN KINASE EMS1-LIKE-RELATED"/>
    <property type="match status" value="1"/>
</dbReference>
<dbReference type="InterPro" id="IPR001611">
    <property type="entry name" value="Leu-rich_rpt"/>
</dbReference>
<keyword evidence="4" id="KW-1133">Transmembrane helix</keyword>
<evidence type="ECO:0000256" key="6">
    <source>
        <dbReference type="ARBA" id="ARBA00023170"/>
    </source>
</evidence>
<dbReference type="Pfam" id="PF00560">
    <property type="entry name" value="LRR_1"/>
    <property type="match status" value="4"/>
</dbReference>
<evidence type="ECO:0000313" key="9">
    <source>
        <dbReference type="Proteomes" id="UP000288805"/>
    </source>
</evidence>
<dbReference type="Gene3D" id="3.80.10.10">
    <property type="entry name" value="Ribonuclease Inhibitor"/>
    <property type="match status" value="1"/>
</dbReference>
<dbReference type="InterPro" id="IPR046956">
    <property type="entry name" value="RLP23-like"/>
</dbReference>
<keyword evidence="2" id="KW-0812">Transmembrane</keyword>
<dbReference type="SUPFAM" id="SSF52058">
    <property type="entry name" value="L domain-like"/>
    <property type="match status" value="1"/>
</dbReference>
<dbReference type="PANTHER" id="PTHR48061:SF2">
    <property type="entry name" value="RECEPTOR LIKE PROTEIN 30-LIKE"/>
    <property type="match status" value="1"/>
</dbReference>
<evidence type="ECO:0000256" key="4">
    <source>
        <dbReference type="ARBA" id="ARBA00022989"/>
    </source>
</evidence>
<dbReference type="EMBL" id="QGNW01002199">
    <property type="protein sequence ID" value="RVW23319.1"/>
    <property type="molecule type" value="Genomic_DNA"/>
</dbReference>
<keyword evidence="3" id="KW-0732">Signal</keyword>
<name>A0A438CJH3_VITVI</name>
<evidence type="ECO:0000256" key="1">
    <source>
        <dbReference type="ARBA" id="ARBA00004479"/>
    </source>
</evidence>
<dbReference type="AlphaFoldDB" id="A0A438CJH3"/>
<keyword evidence="6 8" id="KW-0675">Receptor</keyword>
<comment type="caution">
    <text evidence="8">The sequence shown here is derived from an EMBL/GenBank/DDBJ whole genome shotgun (WGS) entry which is preliminary data.</text>
</comment>
<keyword evidence="5" id="KW-0472">Membrane</keyword>
<dbReference type="Proteomes" id="UP000288805">
    <property type="component" value="Unassembled WGS sequence"/>
</dbReference>
<evidence type="ECO:0000256" key="3">
    <source>
        <dbReference type="ARBA" id="ARBA00022729"/>
    </source>
</evidence>
<dbReference type="InterPro" id="IPR032675">
    <property type="entry name" value="LRR_dom_sf"/>
</dbReference>
<accession>A0A438CJH3</accession>
<keyword evidence="7" id="KW-0325">Glycoprotein</keyword>
<proteinExistence type="predicted"/>
<gene>
    <name evidence="8" type="primary">RLP42_20</name>
    <name evidence="8" type="ORF">CK203_100922</name>
</gene>
<evidence type="ECO:0000313" key="8">
    <source>
        <dbReference type="EMBL" id="RVW23319.1"/>
    </source>
</evidence>
<dbReference type="GO" id="GO:0016020">
    <property type="term" value="C:membrane"/>
    <property type="evidence" value="ECO:0007669"/>
    <property type="project" value="UniProtKB-SubCell"/>
</dbReference>
<evidence type="ECO:0000256" key="7">
    <source>
        <dbReference type="ARBA" id="ARBA00023180"/>
    </source>
</evidence>
<protein>
    <submittedName>
        <fullName evidence="8">Receptor like protein 42</fullName>
    </submittedName>
</protein>
<organism evidence="8 9">
    <name type="scientific">Vitis vinifera</name>
    <name type="common">Grape</name>
    <dbReference type="NCBI Taxonomy" id="29760"/>
    <lineage>
        <taxon>Eukaryota</taxon>
        <taxon>Viridiplantae</taxon>
        <taxon>Streptophyta</taxon>
        <taxon>Embryophyta</taxon>
        <taxon>Tracheophyta</taxon>
        <taxon>Spermatophyta</taxon>
        <taxon>Magnoliopsida</taxon>
        <taxon>eudicotyledons</taxon>
        <taxon>Gunneridae</taxon>
        <taxon>Pentapetalae</taxon>
        <taxon>rosids</taxon>
        <taxon>Vitales</taxon>
        <taxon>Vitaceae</taxon>
        <taxon>Viteae</taxon>
        <taxon>Vitis</taxon>
    </lineage>
</organism>
<evidence type="ECO:0000256" key="5">
    <source>
        <dbReference type="ARBA" id="ARBA00023136"/>
    </source>
</evidence>